<dbReference type="GO" id="GO:0003677">
    <property type="term" value="F:DNA binding"/>
    <property type="evidence" value="ECO:0007669"/>
    <property type="project" value="InterPro"/>
</dbReference>
<accession>L0DTP9</accession>
<keyword evidence="1" id="KW-0175">Coiled coil</keyword>
<dbReference type="InterPro" id="IPR036390">
    <property type="entry name" value="WH_DNA-bd_sf"/>
</dbReference>
<dbReference type="Proteomes" id="UP000010809">
    <property type="component" value="Chromosome"/>
</dbReference>
<dbReference type="HOGENOM" id="CLU_147409_1_0_6"/>
<dbReference type="SUPFAM" id="SSF46785">
    <property type="entry name" value="Winged helix' DNA-binding domain"/>
    <property type="match status" value="1"/>
</dbReference>
<dbReference type="GO" id="GO:0003700">
    <property type="term" value="F:DNA-binding transcription factor activity"/>
    <property type="evidence" value="ECO:0007669"/>
    <property type="project" value="InterPro"/>
</dbReference>
<feature type="domain" description="HTH crp-type" evidence="3">
    <location>
        <begin position="24"/>
        <end position="80"/>
    </location>
</feature>
<organism evidence="4 5">
    <name type="scientific">Thioalkalivibrio nitratireducens (strain DSM 14787 / UNIQEM 213 / ALEN2)</name>
    <dbReference type="NCBI Taxonomy" id="1255043"/>
    <lineage>
        <taxon>Bacteria</taxon>
        <taxon>Pseudomonadati</taxon>
        <taxon>Pseudomonadota</taxon>
        <taxon>Gammaproteobacteria</taxon>
        <taxon>Chromatiales</taxon>
        <taxon>Ectothiorhodospiraceae</taxon>
        <taxon>Thioalkalivibrio</taxon>
    </lineage>
</organism>
<dbReference type="AlphaFoldDB" id="L0DTP9"/>
<evidence type="ECO:0000259" key="2">
    <source>
        <dbReference type="SMART" id="SM00347"/>
    </source>
</evidence>
<protein>
    <submittedName>
        <fullName evidence="4">Transcriptional regulator, MarR family</fullName>
    </submittedName>
</protein>
<dbReference type="InterPro" id="IPR036388">
    <property type="entry name" value="WH-like_DNA-bd_sf"/>
</dbReference>
<dbReference type="STRING" id="1255043.TVNIR_0670"/>
<dbReference type="EMBL" id="CP003989">
    <property type="protein sequence ID" value="AGA32367.1"/>
    <property type="molecule type" value="Genomic_DNA"/>
</dbReference>
<dbReference type="InterPro" id="IPR026433">
    <property type="entry name" value="MarR_EPS"/>
</dbReference>
<dbReference type="SMART" id="SM00347">
    <property type="entry name" value="HTH_MARR"/>
    <property type="match status" value="1"/>
</dbReference>
<dbReference type="Pfam" id="PF13412">
    <property type="entry name" value="HTH_24"/>
    <property type="match status" value="1"/>
</dbReference>
<evidence type="ECO:0000259" key="3">
    <source>
        <dbReference type="SMART" id="SM00419"/>
    </source>
</evidence>
<dbReference type="PATRIC" id="fig|1255043.3.peg.676"/>
<dbReference type="Gene3D" id="1.10.10.10">
    <property type="entry name" value="Winged helix-like DNA-binding domain superfamily/Winged helix DNA-binding domain"/>
    <property type="match status" value="1"/>
</dbReference>
<reference evidence="4" key="1">
    <citation type="submission" date="2015-12" db="EMBL/GenBank/DDBJ databases">
        <authorList>
            <person name="Tikhonova T.V."/>
            <person name="Pavlov A.R."/>
            <person name="Beletsky A.V."/>
            <person name="Mardanov A.V."/>
            <person name="Sorokin D.Y."/>
            <person name="Ravin N.V."/>
            <person name="Popov V.O."/>
        </authorList>
    </citation>
    <scope>NUCLEOTIDE SEQUENCE</scope>
    <source>
        <strain evidence="4">DSM 14787</strain>
    </source>
</reference>
<name>L0DTP9_THIND</name>
<sequence>MPEATTQPEPLKTLPEETRLQALRLLAENPELTQRELADELGISLGATNYVLRALIDQGWVKAENFRKSHRKRAYLYLLTPAGLAEKLRVTRAFLALKQAKYRAIEQEIETLRRELREETGA</sequence>
<proteinExistence type="predicted"/>
<gene>
    <name evidence="4" type="ordered locus">TVNIR_0670</name>
</gene>
<evidence type="ECO:0000313" key="5">
    <source>
        <dbReference type="Proteomes" id="UP000010809"/>
    </source>
</evidence>
<dbReference type="InterPro" id="IPR012318">
    <property type="entry name" value="HTH_CRP"/>
</dbReference>
<feature type="domain" description="HTH marR-type" evidence="2">
    <location>
        <begin position="9"/>
        <end position="107"/>
    </location>
</feature>
<dbReference type="InterPro" id="IPR011991">
    <property type="entry name" value="ArsR-like_HTH"/>
</dbReference>
<dbReference type="KEGG" id="tni:TVNIR_0670"/>
<dbReference type="CDD" id="cd00090">
    <property type="entry name" value="HTH_ARSR"/>
    <property type="match status" value="1"/>
</dbReference>
<dbReference type="NCBIfam" id="TIGR04176">
    <property type="entry name" value="MarR_EPS"/>
    <property type="match status" value="1"/>
</dbReference>
<dbReference type="eggNOG" id="COG0640">
    <property type="taxonomic scope" value="Bacteria"/>
</dbReference>
<evidence type="ECO:0000256" key="1">
    <source>
        <dbReference type="SAM" id="Coils"/>
    </source>
</evidence>
<evidence type="ECO:0000313" key="4">
    <source>
        <dbReference type="EMBL" id="AGA32367.1"/>
    </source>
</evidence>
<feature type="coiled-coil region" evidence="1">
    <location>
        <begin position="95"/>
        <end position="122"/>
    </location>
</feature>
<dbReference type="InterPro" id="IPR000835">
    <property type="entry name" value="HTH_MarR-typ"/>
</dbReference>
<dbReference type="SMART" id="SM00419">
    <property type="entry name" value="HTH_CRP"/>
    <property type="match status" value="1"/>
</dbReference>
<keyword evidence="5" id="KW-1185">Reference proteome</keyword>